<keyword evidence="2" id="KW-1185">Reference proteome</keyword>
<gene>
    <name evidence="1" type="ORF">K466DRAFT_661862</name>
</gene>
<dbReference type="AlphaFoldDB" id="A0A5C3PGX6"/>
<accession>A0A5C3PGX6</accession>
<dbReference type="InParanoid" id="A0A5C3PGX6"/>
<name>A0A5C3PGX6_9APHY</name>
<organism evidence="1 2">
    <name type="scientific">Polyporus arcularius HHB13444</name>
    <dbReference type="NCBI Taxonomy" id="1314778"/>
    <lineage>
        <taxon>Eukaryota</taxon>
        <taxon>Fungi</taxon>
        <taxon>Dikarya</taxon>
        <taxon>Basidiomycota</taxon>
        <taxon>Agaricomycotina</taxon>
        <taxon>Agaricomycetes</taxon>
        <taxon>Polyporales</taxon>
        <taxon>Polyporaceae</taxon>
        <taxon>Polyporus</taxon>
    </lineage>
</organism>
<dbReference type="Gene3D" id="3.80.10.10">
    <property type="entry name" value="Ribonuclease Inhibitor"/>
    <property type="match status" value="1"/>
</dbReference>
<reference evidence="1 2" key="1">
    <citation type="journal article" date="2019" name="Nat. Ecol. Evol.">
        <title>Megaphylogeny resolves global patterns of mushroom evolution.</title>
        <authorList>
            <person name="Varga T."/>
            <person name="Krizsan K."/>
            <person name="Foldi C."/>
            <person name="Dima B."/>
            <person name="Sanchez-Garcia M."/>
            <person name="Sanchez-Ramirez S."/>
            <person name="Szollosi G.J."/>
            <person name="Szarkandi J.G."/>
            <person name="Papp V."/>
            <person name="Albert L."/>
            <person name="Andreopoulos W."/>
            <person name="Angelini C."/>
            <person name="Antonin V."/>
            <person name="Barry K.W."/>
            <person name="Bougher N.L."/>
            <person name="Buchanan P."/>
            <person name="Buyck B."/>
            <person name="Bense V."/>
            <person name="Catcheside P."/>
            <person name="Chovatia M."/>
            <person name="Cooper J."/>
            <person name="Damon W."/>
            <person name="Desjardin D."/>
            <person name="Finy P."/>
            <person name="Geml J."/>
            <person name="Haridas S."/>
            <person name="Hughes K."/>
            <person name="Justo A."/>
            <person name="Karasinski D."/>
            <person name="Kautmanova I."/>
            <person name="Kiss B."/>
            <person name="Kocsube S."/>
            <person name="Kotiranta H."/>
            <person name="LaButti K.M."/>
            <person name="Lechner B.E."/>
            <person name="Liimatainen K."/>
            <person name="Lipzen A."/>
            <person name="Lukacs Z."/>
            <person name="Mihaltcheva S."/>
            <person name="Morgado L.N."/>
            <person name="Niskanen T."/>
            <person name="Noordeloos M.E."/>
            <person name="Ohm R.A."/>
            <person name="Ortiz-Santana B."/>
            <person name="Ovrebo C."/>
            <person name="Racz N."/>
            <person name="Riley R."/>
            <person name="Savchenko A."/>
            <person name="Shiryaev A."/>
            <person name="Soop K."/>
            <person name="Spirin V."/>
            <person name="Szebenyi C."/>
            <person name="Tomsovsky M."/>
            <person name="Tulloss R.E."/>
            <person name="Uehling J."/>
            <person name="Grigoriev I.V."/>
            <person name="Vagvolgyi C."/>
            <person name="Papp T."/>
            <person name="Martin F.M."/>
            <person name="Miettinen O."/>
            <person name="Hibbett D.S."/>
            <person name="Nagy L.G."/>
        </authorList>
    </citation>
    <scope>NUCLEOTIDE SEQUENCE [LARGE SCALE GENOMIC DNA]</scope>
    <source>
        <strain evidence="1 2">HHB13444</strain>
    </source>
</reference>
<evidence type="ECO:0008006" key="3">
    <source>
        <dbReference type="Google" id="ProtNLM"/>
    </source>
</evidence>
<sequence>MSDRTTGQTLSDLPPEILHLIVAQLGHPAYVRSCSCIRRRIREVALEHLNSRRLSPRWITSFQPLVRFLRTYPRVARTVTSLHLHGASETDKRYCTRPTTTIDDTIVASIMELLPELDSLSLEDIQFTTSTTHHSEHYTPGSFLLATLAIWGFDHEQTSLTGVLRVLSLFTVVCLERLDVHKFEINEAFDTRHLHRQIDIRQLQELSVRLDSGEATVALGELLARAGSNITTLAIDTPLGVTVNERVRWVDPLQDNWRMLNLSACKKLESISLPIHISGRAKRPVTESVIGILSQVSPTLRKVTICATGRSLYRFTTSKDRTVFKLHELDEALSPTRFPHLQQCVYEEESDWMLIPTDRYLSRCLDLLQRELRGLHDRGLLEFVGDDE</sequence>
<proteinExistence type="predicted"/>
<protein>
    <recommendedName>
        <fullName evidence="3">F-box domain-containing protein</fullName>
    </recommendedName>
</protein>
<evidence type="ECO:0000313" key="1">
    <source>
        <dbReference type="EMBL" id="TFK89024.1"/>
    </source>
</evidence>
<evidence type="ECO:0000313" key="2">
    <source>
        <dbReference type="Proteomes" id="UP000308197"/>
    </source>
</evidence>
<dbReference type="Proteomes" id="UP000308197">
    <property type="component" value="Unassembled WGS sequence"/>
</dbReference>
<dbReference type="InterPro" id="IPR032675">
    <property type="entry name" value="LRR_dom_sf"/>
</dbReference>
<dbReference type="EMBL" id="ML211090">
    <property type="protein sequence ID" value="TFK89024.1"/>
    <property type="molecule type" value="Genomic_DNA"/>
</dbReference>